<sequence length="442" mass="50711">MKGKVTMISFLELTLELSRASDMVSPELNNHHRLVAYITYNLGEELNLNEKQQNHLSVAAILHDIGGLSMQERLDVLKFDALNPHKHAKIGWMLLKDYKEFSEEAKIIKFHHVDWDNGNGLKKDGEDVPLESHLIHLADRIATLISKDDKPFNQAERIYSRIEEASGKRFNPEFVKAFERLKKKEYFWFDLESISCSSNYYKKLSFNDQLIDIDALIGIGKLFARVIDFRSNFTAVHSEGVAAVARLLAQLSNCDEMTCKKILAAGYVHDIGKLSVPTEILEKPGKLTEDEFAVVKGHSYQTYVLLDHVKGLEEINIYASMHHERLDGTGYPFKLKGEDLPLGSRIMAVADIFTALTENRPYRKGMQKEAVIEILEEMADDNKIDKKIVAILIDHYQEVTRTRIKKQTKARKRYKDFELALEEDDQMDDQMEIQRGKTHGIN</sequence>
<name>A0ABR6WFV7_9FIRM</name>
<reference evidence="2 3" key="1">
    <citation type="journal article" date="2020" name="mSystems">
        <title>Defining Genomic and Predicted Metabolic Features of the Acetobacterium Genus.</title>
        <authorList>
            <person name="Ross D.E."/>
            <person name="Marshall C.W."/>
            <person name="Gulliver D."/>
            <person name="May H.D."/>
            <person name="Norman R.S."/>
        </authorList>
    </citation>
    <scope>NUCLEOTIDE SEQUENCE [LARGE SCALE GENOMIC DNA]</scope>
    <source>
        <strain evidence="2 3">DSM 9173</strain>
    </source>
</reference>
<dbReference type="Gene3D" id="1.10.3210.10">
    <property type="entry name" value="Hypothetical protein af1432"/>
    <property type="match status" value="2"/>
</dbReference>
<accession>A0ABR6WFV7</accession>
<dbReference type="InterPro" id="IPR006674">
    <property type="entry name" value="HD_domain"/>
</dbReference>
<dbReference type="InterPro" id="IPR037522">
    <property type="entry name" value="HD_GYP_dom"/>
</dbReference>
<dbReference type="EMBL" id="WJBB01000001">
    <property type="protein sequence ID" value="MBC3795438.1"/>
    <property type="molecule type" value="Genomic_DNA"/>
</dbReference>
<gene>
    <name evidence="2" type="ORF">GH807_00030</name>
</gene>
<feature type="domain" description="HD-GYP" evidence="1">
    <location>
        <begin position="212"/>
        <end position="408"/>
    </location>
</feature>
<feature type="domain" description="HD-GYP" evidence="1">
    <location>
        <begin position="6"/>
        <end position="194"/>
    </location>
</feature>
<evidence type="ECO:0000259" key="1">
    <source>
        <dbReference type="PROSITE" id="PS51832"/>
    </source>
</evidence>
<protein>
    <submittedName>
        <fullName evidence="2">HD domain-containing protein</fullName>
    </submittedName>
</protein>
<dbReference type="RefSeq" id="WP_148602162.1">
    <property type="nucleotide sequence ID" value="NZ_RXYB01000001.1"/>
</dbReference>
<dbReference type="PANTHER" id="PTHR45228:SF1">
    <property type="entry name" value="CYCLIC DI-GMP PHOSPHODIESTERASE TM_0186"/>
    <property type="match status" value="1"/>
</dbReference>
<evidence type="ECO:0000313" key="2">
    <source>
        <dbReference type="EMBL" id="MBC3795438.1"/>
    </source>
</evidence>
<dbReference type="Pfam" id="PF01966">
    <property type="entry name" value="HD"/>
    <property type="match status" value="1"/>
</dbReference>
<dbReference type="Pfam" id="PF13487">
    <property type="entry name" value="HD_5"/>
    <property type="match status" value="1"/>
</dbReference>
<organism evidence="2 3">
    <name type="scientific">Acetobacterium tundrae</name>
    <dbReference type="NCBI Taxonomy" id="132932"/>
    <lineage>
        <taxon>Bacteria</taxon>
        <taxon>Bacillati</taxon>
        <taxon>Bacillota</taxon>
        <taxon>Clostridia</taxon>
        <taxon>Eubacteriales</taxon>
        <taxon>Eubacteriaceae</taxon>
        <taxon>Acetobacterium</taxon>
    </lineage>
</organism>
<dbReference type="SUPFAM" id="SSF109604">
    <property type="entry name" value="HD-domain/PDEase-like"/>
    <property type="match status" value="2"/>
</dbReference>
<proteinExistence type="predicted"/>
<dbReference type="Proteomes" id="UP000653358">
    <property type="component" value="Unassembled WGS sequence"/>
</dbReference>
<keyword evidence="3" id="KW-1185">Reference proteome</keyword>
<dbReference type="PANTHER" id="PTHR45228">
    <property type="entry name" value="CYCLIC DI-GMP PHOSPHODIESTERASE TM_0186-RELATED"/>
    <property type="match status" value="1"/>
</dbReference>
<evidence type="ECO:0000313" key="3">
    <source>
        <dbReference type="Proteomes" id="UP000653358"/>
    </source>
</evidence>
<dbReference type="PROSITE" id="PS51832">
    <property type="entry name" value="HD_GYP"/>
    <property type="match status" value="2"/>
</dbReference>
<dbReference type="InterPro" id="IPR003607">
    <property type="entry name" value="HD/PDEase_dom"/>
</dbReference>
<dbReference type="InterPro" id="IPR052020">
    <property type="entry name" value="Cyclic_di-GMP/3'3'-cGAMP_PDE"/>
</dbReference>
<dbReference type="CDD" id="cd00077">
    <property type="entry name" value="HDc"/>
    <property type="match status" value="2"/>
</dbReference>
<comment type="caution">
    <text evidence="2">The sequence shown here is derived from an EMBL/GenBank/DDBJ whole genome shotgun (WGS) entry which is preliminary data.</text>
</comment>
<dbReference type="SMART" id="SM00471">
    <property type="entry name" value="HDc"/>
    <property type="match status" value="2"/>
</dbReference>